<name>A0A238V381_9BACT</name>
<sequence length="120" mass="13750">MRPTYLLPPGSTPHFPPARAALRDLYRAARHIRYADPYAASRLARIADQAEYFLQEWPDTCWPDSITLEHPLPSRHVLLSWVATAKREAAQPYVPASHPWSYTRWQQVTTILLSALVPFA</sequence>
<dbReference type="AlphaFoldDB" id="A0A238V381"/>
<dbReference type="EMBL" id="FZNS01000001">
    <property type="protein sequence ID" value="SNR28726.1"/>
    <property type="molecule type" value="Genomic_DNA"/>
</dbReference>
<accession>A0A238V381</accession>
<protein>
    <submittedName>
        <fullName evidence="1">Uncharacterized protein</fullName>
    </submittedName>
</protein>
<dbReference type="RefSeq" id="WP_055562248.1">
    <property type="nucleotide sequence ID" value="NZ_FZNS01000001.1"/>
</dbReference>
<proteinExistence type="predicted"/>
<evidence type="ECO:0000313" key="1">
    <source>
        <dbReference type="EMBL" id="SNR28726.1"/>
    </source>
</evidence>
<evidence type="ECO:0000313" key="2">
    <source>
        <dbReference type="Proteomes" id="UP000198310"/>
    </source>
</evidence>
<gene>
    <name evidence="1" type="ORF">SAMN06269173_10140</name>
</gene>
<reference evidence="2" key="1">
    <citation type="submission" date="2017-06" db="EMBL/GenBank/DDBJ databases">
        <authorList>
            <person name="Varghese N."/>
            <person name="Submissions S."/>
        </authorList>
    </citation>
    <scope>NUCLEOTIDE SEQUENCE [LARGE SCALE GENOMIC DNA]</scope>
    <source>
        <strain evidence="2">DSM 28041</strain>
    </source>
</reference>
<dbReference type="Proteomes" id="UP000198310">
    <property type="component" value="Unassembled WGS sequence"/>
</dbReference>
<keyword evidence="2" id="KW-1185">Reference proteome</keyword>
<organism evidence="1 2">
    <name type="scientific">Hymenobacter mucosus</name>
    <dbReference type="NCBI Taxonomy" id="1411120"/>
    <lineage>
        <taxon>Bacteria</taxon>
        <taxon>Pseudomonadati</taxon>
        <taxon>Bacteroidota</taxon>
        <taxon>Cytophagia</taxon>
        <taxon>Cytophagales</taxon>
        <taxon>Hymenobacteraceae</taxon>
        <taxon>Hymenobacter</taxon>
    </lineage>
</organism>